<dbReference type="OrthoDB" id="7616820at2"/>
<dbReference type="Pfam" id="PF14841">
    <property type="entry name" value="FliG_M"/>
    <property type="match status" value="1"/>
</dbReference>
<dbReference type="AlphaFoldDB" id="A0A1G7D9W6"/>
<keyword evidence="15" id="KW-0969">Cilium</keyword>
<evidence type="ECO:0000256" key="2">
    <source>
        <dbReference type="ARBA" id="ARBA00004413"/>
    </source>
</evidence>
<comment type="similarity">
    <text evidence="3">Belongs to the FliG family.</text>
</comment>
<evidence type="ECO:0000256" key="11">
    <source>
        <dbReference type="SAM" id="MobiDB-lite"/>
    </source>
</evidence>
<dbReference type="PANTHER" id="PTHR30534:SF0">
    <property type="entry name" value="FLAGELLAR MOTOR SWITCH PROTEIN FLIG"/>
    <property type="match status" value="1"/>
</dbReference>
<evidence type="ECO:0000256" key="1">
    <source>
        <dbReference type="ARBA" id="ARBA00004117"/>
    </source>
</evidence>
<keyword evidence="15" id="KW-0966">Cell projection</keyword>
<dbReference type="InterPro" id="IPR032779">
    <property type="entry name" value="FliG_M"/>
</dbReference>
<keyword evidence="6" id="KW-0145">Chemotaxis</keyword>
<keyword evidence="5" id="KW-1003">Cell membrane</keyword>
<reference evidence="15 16" key="1">
    <citation type="submission" date="2016-10" db="EMBL/GenBank/DDBJ databases">
        <authorList>
            <person name="de Groot N.N."/>
        </authorList>
    </citation>
    <scope>NUCLEOTIDE SEQUENCE [LARGE SCALE GENOMIC DNA]</scope>
    <source>
        <strain evidence="16">DSM 938 / 37b4</strain>
    </source>
</reference>
<feature type="domain" description="Flagellar motor switch protein FliG N-terminal" evidence="14">
    <location>
        <begin position="24"/>
        <end position="126"/>
    </location>
</feature>
<evidence type="ECO:0000256" key="7">
    <source>
        <dbReference type="ARBA" id="ARBA00022779"/>
    </source>
</evidence>
<dbReference type="InterPro" id="IPR011002">
    <property type="entry name" value="FliG_a-hlx"/>
</dbReference>
<organism evidence="15 16">
    <name type="scientific">Rhodobacter capsulatus</name>
    <name type="common">Rhodopseudomonas capsulata</name>
    <dbReference type="NCBI Taxonomy" id="1061"/>
    <lineage>
        <taxon>Bacteria</taxon>
        <taxon>Pseudomonadati</taxon>
        <taxon>Pseudomonadota</taxon>
        <taxon>Alphaproteobacteria</taxon>
        <taxon>Rhodobacterales</taxon>
        <taxon>Rhodobacter group</taxon>
        <taxon>Rhodobacter</taxon>
    </lineage>
</organism>
<dbReference type="PRINTS" id="PR00954">
    <property type="entry name" value="FLGMOTORFLIG"/>
</dbReference>
<dbReference type="GO" id="GO:0005886">
    <property type="term" value="C:plasma membrane"/>
    <property type="evidence" value="ECO:0007669"/>
    <property type="project" value="UniProtKB-SubCell"/>
</dbReference>
<evidence type="ECO:0000256" key="8">
    <source>
        <dbReference type="ARBA" id="ARBA00023136"/>
    </source>
</evidence>
<evidence type="ECO:0000259" key="13">
    <source>
        <dbReference type="Pfam" id="PF14841"/>
    </source>
</evidence>
<dbReference type="Proteomes" id="UP000183812">
    <property type="component" value="Unassembled WGS sequence"/>
</dbReference>
<evidence type="ECO:0000256" key="10">
    <source>
        <dbReference type="ARBA" id="ARBA00025598"/>
    </source>
</evidence>
<dbReference type="InterPro" id="IPR023087">
    <property type="entry name" value="Flg_Motor_Flig_C"/>
</dbReference>
<evidence type="ECO:0000313" key="15">
    <source>
        <dbReference type="EMBL" id="SDE48347.1"/>
    </source>
</evidence>
<feature type="region of interest" description="Disordered" evidence="11">
    <location>
        <begin position="1"/>
        <end position="24"/>
    </location>
</feature>
<evidence type="ECO:0000313" key="16">
    <source>
        <dbReference type="Proteomes" id="UP000183812"/>
    </source>
</evidence>
<keyword evidence="9" id="KW-0975">Bacterial flagellum</keyword>
<keyword evidence="7" id="KW-0283">Flagellar rotation</keyword>
<dbReference type="Pfam" id="PF14842">
    <property type="entry name" value="FliG_N"/>
    <property type="match status" value="1"/>
</dbReference>
<evidence type="ECO:0000256" key="5">
    <source>
        <dbReference type="ARBA" id="ARBA00022475"/>
    </source>
</evidence>
<proteinExistence type="inferred from homology"/>
<evidence type="ECO:0000259" key="12">
    <source>
        <dbReference type="Pfam" id="PF01706"/>
    </source>
</evidence>
<dbReference type="GO" id="GO:0071973">
    <property type="term" value="P:bacterial-type flagellum-dependent cell motility"/>
    <property type="evidence" value="ECO:0007669"/>
    <property type="project" value="InterPro"/>
</dbReference>
<gene>
    <name evidence="15" type="ORF">SAMN04244550_00530</name>
</gene>
<accession>A0A1G7D9W6</accession>
<dbReference type="EMBL" id="FNAY01000001">
    <property type="protein sequence ID" value="SDE48347.1"/>
    <property type="molecule type" value="Genomic_DNA"/>
</dbReference>
<feature type="domain" description="Flagellar motor switch protein FliG C-terminal" evidence="12">
    <location>
        <begin position="236"/>
        <end position="346"/>
    </location>
</feature>
<dbReference type="GO" id="GO:0009425">
    <property type="term" value="C:bacterial-type flagellum basal body"/>
    <property type="evidence" value="ECO:0007669"/>
    <property type="project" value="UniProtKB-SubCell"/>
</dbReference>
<protein>
    <recommendedName>
        <fullName evidence="4">Flagellar motor switch protein FliG</fullName>
    </recommendedName>
</protein>
<dbReference type="Gene3D" id="1.10.220.30">
    <property type="match status" value="3"/>
</dbReference>
<dbReference type="InterPro" id="IPR000090">
    <property type="entry name" value="Flg_Motor_Flig"/>
</dbReference>
<dbReference type="Pfam" id="PF01706">
    <property type="entry name" value="FliG_C"/>
    <property type="match status" value="1"/>
</dbReference>
<evidence type="ECO:0000256" key="3">
    <source>
        <dbReference type="ARBA" id="ARBA00010299"/>
    </source>
</evidence>
<dbReference type="InterPro" id="IPR028263">
    <property type="entry name" value="FliG_N"/>
</dbReference>
<evidence type="ECO:0000256" key="9">
    <source>
        <dbReference type="ARBA" id="ARBA00023143"/>
    </source>
</evidence>
<evidence type="ECO:0000256" key="4">
    <source>
        <dbReference type="ARBA" id="ARBA00021870"/>
    </source>
</evidence>
<name>A0A1G7D9W6_RHOCA</name>
<dbReference type="GO" id="GO:0003774">
    <property type="term" value="F:cytoskeletal motor activity"/>
    <property type="evidence" value="ECO:0007669"/>
    <property type="project" value="InterPro"/>
</dbReference>
<keyword evidence="8" id="KW-0472">Membrane</keyword>
<comment type="function">
    <text evidence="10">FliG is one of three proteins (FliG, FliN, FliM) that forms the rotor-mounted switch complex (C ring), located at the base of the basal body. This complex interacts with the CheY and CheZ chemotaxis proteins, in addition to contacting components of the motor that determine the direction of flagellar rotation.</text>
</comment>
<keyword evidence="15" id="KW-0282">Flagellum</keyword>
<evidence type="ECO:0000256" key="6">
    <source>
        <dbReference type="ARBA" id="ARBA00022500"/>
    </source>
</evidence>
<dbReference type="GO" id="GO:0006935">
    <property type="term" value="P:chemotaxis"/>
    <property type="evidence" value="ECO:0007669"/>
    <property type="project" value="UniProtKB-KW"/>
</dbReference>
<sequence length="352" mass="38234">MNAITPRSPLGQLTMPGQPTRPTLTRRQKAAIIVRLLSSEGQKLPLMELSDDQQTQLAESIAQMRLIDRDTLHQVVEEFCTELEAVGLAFPGGLDGALKLLDGQLSASAATRIRRMATGTSRADPWERVTGLSADVLLPVLLEESIEVGAVMLSKLSVSKSAELLGKMPSDRARRLTYAVSLTGNVAPETVQRIGAALADQLDAAPVKAFETGPVERVGAILNFSPAVTRDSVLKGLEEDDKEFAEQVRKAIFTFTNIHARIEPRDIPKILRAVDQARLILALAGAKGDSAKSAEFILANMSQRMAQNLRDEMANLGKVKEKDVEEAMNEIVSAIRELESKGEIFLVAEDSE</sequence>
<dbReference type="RefSeq" id="WP_081024514.1">
    <property type="nucleotide sequence ID" value="NZ_CP061202.1"/>
</dbReference>
<dbReference type="SUPFAM" id="SSF48029">
    <property type="entry name" value="FliG"/>
    <property type="match status" value="2"/>
</dbReference>
<comment type="subcellular location">
    <subcellularLocation>
        <location evidence="1">Bacterial flagellum basal body</location>
    </subcellularLocation>
    <subcellularLocation>
        <location evidence="2">Cell membrane</location>
        <topology evidence="2">Peripheral membrane protein</topology>
        <orientation evidence="2">Cytoplasmic side</orientation>
    </subcellularLocation>
</comment>
<feature type="domain" description="Flagellar motor switch protein FliG middle" evidence="13">
    <location>
        <begin position="135"/>
        <end position="205"/>
    </location>
</feature>
<dbReference type="PANTHER" id="PTHR30534">
    <property type="entry name" value="FLAGELLAR MOTOR SWITCH PROTEIN FLIG"/>
    <property type="match status" value="1"/>
</dbReference>
<evidence type="ECO:0000259" key="14">
    <source>
        <dbReference type="Pfam" id="PF14842"/>
    </source>
</evidence>